<proteinExistence type="predicted"/>
<sequence length="1078" mass="123309">MRKVLTCVPLAGEKYATGWQQIIPEIAFATDLPFDTKVKSYAFGPRTMALGPQVSGLNYTSSMDEIRWVRGVQPYSLQISNAILDLPPILAWNQFTLIDDLSNTTADTTIIGLTNRNTFGASVSDPWFRADNCTVFLGLLAPVYCEAPNPLSFLGCQEQYQFCKAGSADSSATPDPATKGSQSCTPLTGLYKLFPDLLFAKGPQWNGTTLTDLNPTQEALYYFLAKILSSSQLHWQLGFIGHENLIAQDALWDSGFGFEMSAGLPSNQWETEVMNWMNVSLSSTQRGTVAYSRPGQYDVSSTNSSLQYIEQPQDPELRNLCGRIKIRSARHTSFSVIGMAATISFGLMCILCSYAIRPLFTWTQRRTGHGIYKTQEWTDSSTFQLQRMAAEGKGIGPWKGKEGDVPTLVEPEFRFNLADRRQYGNVESNSDLVVNNGYGVQYQPLNKRLSPHEEEVDSQDFVELRAEDDEYNERDTGNEDAVHSTSEERGCKLIYLHVNLVAFNPHQIQTIYITAPVQYPEPPHEFVQDHITYLNRAKTTKKAARLGSSHVWKYGLHCIRDSDKKEVYYCHECAVGKFRQELFVINGTSGVRNHLEQKHQVDPKSGIKNHSSTRKSVLEQQKSATTTNTFFWKDSIEKFKELLIRWIVYCHVAFFQLENQCFRELPFFLNPALLKHLPRVAKTIRSWVMDAFLSKKQRLREGLQHARSRISISFDLWASPNPYAILGVIAMWIDATGMRRVTVLGMRRIYGEHTGDNLGSVVLELIKEFNIVEDQIGYFMLDNVSSNDTGVEFILKELCPWIMPKQRRHRRLRCLGHAINLCCQACLMGRNCEKYLAKLEKHHQRGDYTKVEELWKKFGCLGRLHNLVRYIRLTPQRREEFATIIIGGDLSQFDGLELIQNNSTCWNSWFHSITRALNVRERLELFSARHVPGKGSQGIANFKLNGQHWFELEKIGLALKDFYAATLLSEGKKTSLADWFSALDCILREISETKDHYHDIHTEDDNNFTWKYLQGCADAAWSKCAEYYNNQQLNWQNRFPEDTDLPPAYYAAQILDSYRKWAWFRQDWVLQGGEAKKR</sequence>
<dbReference type="PANTHER" id="PTHR46481:SF10">
    <property type="entry name" value="ZINC FINGER BED DOMAIN-CONTAINING PROTEIN 39"/>
    <property type="match status" value="1"/>
</dbReference>
<dbReference type="PANTHER" id="PTHR46481">
    <property type="entry name" value="ZINC FINGER BED DOMAIN-CONTAINING PROTEIN 4"/>
    <property type="match status" value="1"/>
</dbReference>
<keyword evidence="4" id="KW-0862">Zinc</keyword>
<evidence type="ECO:0000256" key="7">
    <source>
        <dbReference type="SAM" id="Phobius"/>
    </source>
</evidence>
<keyword evidence="7" id="KW-0812">Transmembrane</keyword>
<accession>A0A4Q4MSI5</accession>
<dbReference type="SUPFAM" id="SSF53098">
    <property type="entry name" value="Ribonuclease H-like"/>
    <property type="match status" value="1"/>
</dbReference>
<evidence type="ECO:0008006" key="10">
    <source>
        <dbReference type="Google" id="ProtNLM"/>
    </source>
</evidence>
<evidence type="ECO:0000256" key="4">
    <source>
        <dbReference type="ARBA" id="ARBA00022833"/>
    </source>
</evidence>
<evidence type="ECO:0000256" key="2">
    <source>
        <dbReference type="ARBA" id="ARBA00022723"/>
    </source>
</evidence>
<dbReference type="EMBL" id="PDXD01000143">
    <property type="protein sequence ID" value="RYN58824.1"/>
    <property type="molecule type" value="Genomic_DNA"/>
</dbReference>
<dbReference type="GO" id="GO:0008270">
    <property type="term" value="F:zinc ion binding"/>
    <property type="evidence" value="ECO:0007669"/>
    <property type="project" value="UniProtKB-KW"/>
</dbReference>
<feature type="transmembrane region" description="Helical" evidence="7">
    <location>
        <begin position="333"/>
        <end position="356"/>
    </location>
</feature>
<keyword evidence="5" id="KW-0539">Nucleus</keyword>
<evidence type="ECO:0000313" key="8">
    <source>
        <dbReference type="EMBL" id="RYN58824.1"/>
    </source>
</evidence>
<reference evidence="9" key="1">
    <citation type="journal article" date="2019" name="bioRxiv">
        <title>Genomics, evolutionary history and diagnostics of the Alternaria alternata species group including apple and Asian pear pathotypes.</title>
        <authorList>
            <person name="Armitage A.D."/>
            <person name="Cockerton H.M."/>
            <person name="Sreenivasaprasad S."/>
            <person name="Woodhall J.W."/>
            <person name="Lane C.R."/>
            <person name="Harrison R.J."/>
            <person name="Clarkson J.P."/>
        </authorList>
    </citation>
    <scope>NUCLEOTIDE SEQUENCE [LARGE SCALE GENOMIC DNA]</scope>
    <source>
        <strain evidence="9">FERA 1177</strain>
    </source>
</reference>
<keyword evidence="7" id="KW-1133">Transmembrane helix</keyword>
<keyword evidence="3" id="KW-0863">Zinc-finger</keyword>
<organism evidence="8 9">
    <name type="scientific">Alternaria alternata</name>
    <name type="common">Alternaria rot fungus</name>
    <name type="synonym">Torula alternata</name>
    <dbReference type="NCBI Taxonomy" id="5599"/>
    <lineage>
        <taxon>Eukaryota</taxon>
        <taxon>Fungi</taxon>
        <taxon>Dikarya</taxon>
        <taxon>Ascomycota</taxon>
        <taxon>Pezizomycotina</taxon>
        <taxon>Dothideomycetes</taxon>
        <taxon>Pleosporomycetidae</taxon>
        <taxon>Pleosporales</taxon>
        <taxon>Pleosporineae</taxon>
        <taxon>Pleosporaceae</taxon>
        <taxon>Alternaria</taxon>
        <taxon>Alternaria sect. Alternaria</taxon>
        <taxon>Alternaria alternata complex</taxon>
    </lineage>
</organism>
<feature type="region of interest" description="Disordered" evidence="6">
    <location>
        <begin position="599"/>
        <end position="620"/>
    </location>
</feature>
<protein>
    <recommendedName>
        <fullName evidence="10">BED-type domain-containing protein</fullName>
    </recommendedName>
</protein>
<evidence type="ECO:0000256" key="3">
    <source>
        <dbReference type="ARBA" id="ARBA00022771"/>
    </source>
</evidence>
<evidence type="ECO:0000313" key="9">
    <source>
        <dbReference type="Proteomes" id="UP000291422"/>
    </source>
</evidence>
<evidence type="ECO:0000256" key="1">
    <source>
        <dbReference type="ARBA" id="ARBA00004123"/>
    </source>
</evidence>
<gene>
    <name evidence="8" type="ORF">AA0117_g13152</name>
</gene>
<name>A0A4Q4MSI5_ALTAL</name>
<dbReference type="GO" id="GO:0005634">
    <property type="term" value="C:nucleus"/>
    <property type="evidence" value="ECO:0007669"/>
    <property type="project" value="UniProtKB-SubCell"/>
</dbReference>
<evidence type="ECO:0000256" key="6">
    <source>
        <dbReference type="SAM" id="MobiDB-lite"/>
    </source>
</evidence>
<dbReference type="VEuPathDB" id="FungiDB:CC77DRAFT_956671"/>
<dbReference type="AlphaFoldDB" id="A0A4Q4MSI5"/>
<dbReference type="Proteomes" id="UP000291422">
    <property type="component" value="Unassembled WGS sequence"/>
</dbReference>
<keyword evidence="2" id="KW-0479">Metal-binding</keyword>
<comment type="subcellular location">
    <subcellularLocation>
        <location evidence="1">Nucleus</location>
    </subcellularLocation>
</comment>
<keyword evidence="7" id="KW-0472">Membrane</keyword>
<comment type="caution">
    <text evidence="8">The sequence shown here is derived from an EMBL/GenBank/DDBJ whole genome shotgun (WGS) entry which is preliminary data.</text>
</comment>
<evidence type="ECO:0000256" key="5">
    <source>
        <dbReference type="ARBA" id="ARBA00023242"/>
    </source>
</evidence>
<feature type="compositionally biased region" description="Polar residues" evidence="6">
    <location>
        <begin position="608"/>
        <end position="620"/>
    </location>
</feature>
<dbReference type="InterPro" id="IPR052035">
    <property type="entry name" value="ZnF_BED_domain_contain"/>
</dbReference>
<dbReference type="InterPro" id="IPR012337">
    <property type="entry name" value="RNaseH-like_sf"/>
</dbReference>